<keyword evidence="1" id="KW-0812">Transmembrane</keyword>
<evidence type="ECO:0000256" key="1">
    <source>
        <dbReference type="SAM" id="Phobius"/>
    </source>
</evidence>
<reference evidence="2" key="2">
    <citation type="journal article" date="2020" name="Parasit. Vectors">
        <title>Molecular phylogenetics and mitogenomics of three avian dicrocoeliids (Digenea: Dicrocoeliidae) and comparison with mammalian dicrocoeliids.</title>
        <authorList>
            <person name="Suleman"/>
            <person name="Khan M.S."/>
            <person name="Tkach V.V."/>
            <person name="Muhammad N."/>
            <person name="Zhang D."/>
            <person name="Zhu X.Q."/>
            <person name="Ma J."/>
        </authorList>
    </citation>
    <scope>NUCLEOTIDE SEQUENCE</scope>
    <source>
        <strain evidence="2">PakDv2</strain>
    </source>
</reference>
<keyword evidence="1" id="KW-0472">Membrane</keyword>
<evidence type="ECO:0000313" key="2">
    <source>
        <dbReference type="EMBL" id="QIX04659.1"/>
    </source>
</evidence>
<gene>
    <name evidence="2" type="primary">nad6</name>
</gene>
<name>A0A6H0YBV2_9TREM</name>
<dbReference type="EMBL" id="MK685274">
    <property type="protein sequence ID" value="QIX04659.1"/>
    <property type="molecule type" value="Genomic_DNA"/>
</dbReference>
<sequence length="149" mass="16614">MIALFLVMYFTSLVAFVFVSHPVIYCILLVLGSLSACGVIYLVVGFSWYLVLFSLVYVGGVYVLFIFVSVHEPNPVPSFGIGLLFVLLFSSFFLGGFLWFLGFVPCFVESSHYLCSCFEGLTYCFFCLVLLAGFLLVSVVLGCKDSFFR</sequence>
<geneLocation type="mitochondrion" evidence="2"/>
<feature type="transmembrane region" description="Helical" evidence="1">
    <location>
        <begin position="6"/>
        <end position="32"/>
    </location>
</feature>
<keyword evidence="2" id="KW-0496">Mitochondrion</keyword>
<organism evidence="2">
    <name type="scientific">Lyperosomum longicauda</name>
    <dbReference type="NCBI Taxonomy" id="2714089"/>
    <lineage>
        <taxon>Eukaryota</taxon>
        <taxon>Metazoa</taxon>
        <taxon>Spiralia</taxon>
        <taxon>Lophotrochozoa</taxon>
        <taxon>Platyhelminthes</taxon>
        <taxon>Trematoda</taxon>
        <taxon>Digenea</taxon>
        <taxon>Plagiorchiida</taxon>
        <taxon>Xiphidiata</taxon>
        <taxon>Gorgoderoidea</taxon>
        <taxon>Dicrocoeliidae</taxon>
        <taxon>Lyperosomum</taxon>
    </lineage>
</organism>
<feature type="transmembrane region" description="Helical" evidence="1">
    <location>
        <begin position="120"/>
        <end position="141"/>
    </location>
</feature>
<keyword evidence="1" id="KW-1133">Transmembrane helix</keyword>
<reference evidence="2" key="1">
    <citation type="submission" date="2019-03" db="EMBL/GenBank/DDBJ databases">
        <authorList>
            <person name="Suleman S."/>
            <person name="Ma J."/>
            <person name="Tkach V.V."/>
            <person name="Khan M.S."/>
            <person name="Muhammad N."/>
            <person name="Zhu X.Q."/>
        </authorList>
    </citation>
    <scope>NUCLEOTIDE SEQUENCE</scope>
    <source>
        <strain evidence="2">PakDv2</strain>
    </source>
</reference>
<feature type="transmembrane region" description="Helical" evidence="1">
    <location>
        <begin position="39"/>
        <end position="67"/>
    </location>
</feature>
<feature type="transmembrane region" description="Helical" evidence="1">
    <location>
        <begin position="79"/>
        <end position="108"/>
    </location>
</feature>
<protein>
    <submittedName>
        <fullName evidence="2">NADH dehydrogenase subunit 6</fullName>
    </submittedName>
</protein>
<dbReference type="AlphaFoldDB" id="A0A6H0YBV2"/>
<proteinExistence type="predicted"/>
<accession>A0A6H0YBV2</accession>